<protein>
    <submittedName>
        <fullName evidence="1">Uncharacterized protein</fullName>
    </submittedName>
</protein>
<organism evidence="1 2">
    <name type="scientific">Helianthus annuus</name>
    <name type="common">Common sunflower</name>
    <dbReference type="NCBI Taxonomy" id="4232"/>
    <lineage>
        <taxon>Eukaryota</taxon>
        <taxon>Viridiplantae</taxon>
        <taxon>Streptophyta</taxon>
        <taxon>Embryophyta</taxon>
        <taxon>Tracheophyta</taxon>
        <taxon>Spermatophyta</taxon>
        <taxon>Magnoliopsida</taxon>
        <taxon>eudicotyledons</taxon>
        <taxon>Gunneridae</taxon>
        <taxon>Pentapetalae</taxon>
        <taxon>asterids</taxon>
        <taxon>campanulids</taxon>
        <taxon>Asterales</taxon>
        <taxon>Asteraceae</taxon>
        <taxon>Asteroideae</taxon>
        <taxon>Heliantheae alliance</taxon>
        <taxon>Heliantheae</taxon>
        <taxon>Helianthus</taxon>
    </lineage>
</organism>
<accession>A0A9K3GYK4</accession>
<gene>
    <name evidence="1" type="ORF">HanXRQr2_Chr16g0756941</name>
</gene>
<proteinExistence type="predicted"/>
<dbReference type="Gramene" id="mRNA:HanXRQr2_Chr16g0756941">
    <property type="protein sequence ID" value="mRNA:HanXRQr2_Chr16g0756941"/>
    <property type="gene ID" value="HanXRQr2_Chr16g0756941"/>
</dbReference>
<sequence length="43" mass="5082">MKAYFICRVTGWRLFRTQLRLIRVKTSTLSHTDLKSLTRTPSV</sequence>
<reference evidence="1" key="1">
    <citation type="journal article" date="2017" name="Nature">
        <title>The sunflower genome provides insights into oil metabolism, flowering and Asterid evolution.</title>
        <authorList>
            <person name="Badouin H."/>
            <person name="Gouzy J."/>
            <person name="Grassa C.J."/>
            <person name="Murat F."/>
            <person name="Staton S.E."/>
            <person name="Cottret L."/>
            <person name="Lelandais-Briere C."/>
            <person name="Owens G.L."/>
            <person name="Carrere S."/>
            <person name="Mayjonade B."/>
            <person name="Legrand L."/>
            <person name="Gill N."/>
            <person name="Kane N.C."/>
            <person name="Bowers J.E."/>
            <person name="Hubner S."/>
            <person name="Bellec A."/>
            <person name="Berard A."/>
            <person name="Berges H."/>
            <person name="Blanchet N."/>
            <person name="Boniface M.C."/>
            <person name="Brunel D."/>
            <person name="Catrice O."/>
            <person name="Chaidir N."/>
            <person name="Claudel C."/>
            <person name="Donnadieu C."/>
            <person name="Faraut T."/>
            <person name="Fievet G."/>
            <person name="Helmstetter N."/>
            <person name="King M."/>
            <person name="Knapp S.J."/>
            <person name="Lai Z."/>
            <person name="Le Paslier M.C."/>
            <person name="Lippi Y."/>
            <person name="Lorenzon L."/>
            <person name="Mandel J.R."/>
            <person name="Marage G."/>
            <person name="Marchand G."/>
            <person name="Marquand E."/>
            <person name="Bret-Mestries E."/>
            <person name="Morien E."/>
            <person name="Nambeesan S."/>
            <person name="Nguyen T."/>
            <person name="Pegot-Espagnet P."/>
            <person name="Pouilly N."/>
            <person name="Raftis F."/>
            <person name="Sallet E."/>
            <person name="Schiex T."/>
            <person name="Thomas J."/>
            <person name="Vandecasteele C."/>
            <person name="Vares D."/>
            <person name="Vear F."/>
            <person name="Vautrin S."/>
            <person name="Crespi M."/>
            <person name="Mangin B."/>
            <person name="Burke J.M."/>
            <person name="Salse J."/>
            <person name="Munos S."/>
            <person name="Vincourt P."/>
            <person name="Rieseberg L.H."/>
            <person name="Langlade N.B."/>
        </authorList>
    </citation>
    <scope>NUCLEOTIDE SEQUENCE</scope>
    <source>
        <tissue evidence="1">Leaves</tissue>
    </source>
</reference>
<dbReference type="EMBL" id="MNCJ02000331">
    <property type="protein sequence ID" value="KAF5760737.1"/>
    <property type="molecule type" value="Genomic_DNA"/>
</dbReference>
<dbReference type="AlphaFoldDB" id="A0A9K3GYK4"/>
<comment type="caution">
    <text evidence="1">The sequence shown here is derived from an EMBL/GenBank/DDBJ whole genome shotgun (WGS) entry which is preliminary data.</text>
</comment>
<dbReference type="Proteomes" id="UP000215914">
    <property type="component" value="Unassembled WGS sequence"/>
</dbReference>
<keyword evidence="2" id="KW-1185">Reference proteome</keyword>
<name>A0A9K3GYK4_HELAN</name>
<evidence type="ECO:0000313" key="2">
    <source>
        <dbReference type="Proteomes" id="UP000215914"/>
    </source>
</evidence>
<evidence type="ECO:0000313" key="1">
    <source>
        <dbReference type="EMBL" id="KAF5760737.1"/>
    </source>
</evidence>
<reference evidence="1" key="2">
    <citation type="submission" date="2020-06" db="EMBL/GenBank/DDBJ databases">
        <title>Helianthus annuus Genome sequencing and assembly Release 2.</title>
        <authorList>
            <person name="Gouzy J."/>
            <person name="Langlade N."/>
            <person name="Munos S."/>
        </authorList>
    </citation>
    <scope>NUCLEOTIDE SEQUENCE</scope>
    <source>
        <tissue evidence="1">Leaves</tissue>
    </source>
</reference>